<feature type="domain" description="ZAD" evidence="12">
    <location>
        <begin position="10"/>
        <end position="87"/>
    </location>
</feature>
<evidence type="ECO:0000256" key="6">
    <source>
        <dbReference type="ARBA" id="ARBA00023125"/>
    </source>
</evidence>
<keyword evidence="6" id="KW-0238">DNA-binding</keyword>
<dbReference type="Pfam" id="PF00096">
    <property type="entry name" value="zf-C2H2"/>
    <property type="match status" value="6"/>
</dbReference>
<gene>
    <name evidence="13" type="ORF">WA026_021620</name>
</gene>
<dbReference type="Pfam" id="PF13912">
    <property type="entry name" value="zf-C2H2_6"/>
    <property type="match status" value="2"/>
</dbReference>
<evidence type="ECO:0000256" key="2">
    <source>
        <dbReference type="ARBA" id="ARBA00022723"/>
    </source>
</evidence>
<feature type="binding site" evidence="9">
    <location>
        <position position="63"/>
    </location>
    <ligand>
        <name>Zn(2+)</name>
        <dbReference type="ChEBI" id="CHEBI:29105"/>
    </ligand>
</feature>
<dbReference type="PANTHER" id="PTHR24404:SF114">
    <property type="entry name" value="KLUMPFUSS, ISOFORM B-RELATED"/>
    <property type="match status" value="1"/>
</dbReference>
<dbReference type="InterPro" id="IPR013087">
    <property type="entry name" value="Znf_C2H2_type"/>
</dbReference>
<evidence type="ECO:0000256" key="3">
    <source>
        <dbReference type="ARBA" id="ARBA00022737"/>
    </source>
</evidence>
<dbReference type="GO" id="GO:0000978">
    <property type="term" value="F:RNA polymerase II cis-regulatory region sequence-specific DNA binding"/>
    <property type="evidence" value="ECO:0007669"/>
    <property type="project" value="TreeGrafter"/>
</dbReference>
<comment type="caution">
    <text evidence="13">The sequence shown here is derived from an EMBL/GenBank/DDBJ whole genome shotgun (WGS) entry which is preliminary data.</text>
</comment>
<dbReference type="GO" id="GO:0005634">
    <property type="term" value="C:nucleus"/>
    <property type="evidence" value="ECO:0007669"/>
    <property type="project" value="UniProtKB-SubCell"/>
</dbReference>
<dbReference type="Gene3D" id="3.30.160.60">
    <property type="entry name" value="Classic Zinc Finger"/>
    <property type="match status" value="8"/>
</dbReference>
<dbReference type="PROSITE" id="PS50157">
    <property type="entry name" value="ZINC_FINGER_C2H2_2"/>
    <property type="match status" value="8"/>
</dbReference>
<evidence type="ECO:0000256" key="5">
    <source>
        <dbReference type="ARBA" id="ARBA00022833"/>
    </source>
</evidence>
<dbReference type="FunFam" id="3.30.160.60:FF:000702">
    <property type="entry name" value="Transcription factor E4F1 isoform 1"/>
    <property type="match status" value="1"/>
</dbReference>
<evidence type="ECO:0000256" key="1">
    <source>
        <dbReference type="ARBA" id="ARBA00004123"/>
    </source>
</evidence>
<feature type="domain" description="C2H2-type" evidence="11">
    <location>
        <begin position="454"/>
        <end position="481"/>
    </location>
</feature>
<dbReference type="FunFam" id="3.30.160.60:FF:000100">
    <property type="entry name" value="Zinc finger 45-like"/>
    <property type="match status" value="1"/>
</dbReference>
<dbReference type="SMART" id="SM00868">
    <property type="entry name" value="zf-AD"/>
    <property type="match status" value="1"/>
</dbReference>
<dbReference type="Proteomes" id="UP001431783">
    <property type="component" value="Unassembled WGS sequence"/>
</dbReference>
<evidence type="ECO:0008006" key="15">
    <source>
        <dbReference type="Google" id="ProtNLM"/>
    </source>
</evidence>
<dbReference type="InterPro" id="IPR012934">
    <property type="entry name" value="Znf_AD"/>
</dbReference>
<dbReference type="Pfam" id="PF07776">
    <property type="entry name" value="zf-AD"/>
    <property type="match status" value="1"/>
</dbReference>
<evidence type="ECO:0000256" key="7">
    <source>
        <dbReference type="ARBA" id="ARBA00023242"/>
    </source>
</evidence>
<keyword evidence="7" id="KW-0539">Nucleus</keyword>
<feature type="domain" description="C2H2-type" evidence="11">
    <location>
        <begin position="509"/>
        <end position="536"/>
    </location>
</feature>
<keyword evidence="2 9" id="KW-0479">Metal-binding</keyword>
<keyword evidence="5 9" id="KW-0862">Zinc</keyword>
<feature type="binding site" evidence="9">
    <location>
        <position position="12"/>
    </location>
    <ligand>
        <name>Zn(2+)</name>
        <dbReference type="ChEBI" id="CHEBI:29105"/>
    </ligand>
</feature>
<feature type="region of interest" description="Disordered" evidence="10">
    <location>
        <begin position="124"/>
        <end position="151"/>
    </location>
</feature>
<feature type="domain" description="C2H2-type" evidence="11">
    <location>
        <begin position="427"/>
        <end position="449"/>
    </location>
</feature>
<protein>
    <recommendedName>
        <fullName evidence="15">Zinc finger protein</fullName>
    </recommendedName>
</protein>
<name>A0AAW1V1H7_9CUCU</name>
<dbReference type="FunFam" id="3.30.160.60:FF:000624">
    <property type="entry name" value="zinc finger protein 697"/>
    <property type="match status" value="1"/>
</dbReference>
<feature type="domain" description="C2H2-type" evidence="11">
    <location>
        <begin position="275"/>
        <end position="302"/>
    </location>
</feature>
<dbReference type="GO" id="GO:0006357">
    <property type="term" value="P:regulation of transcription by RNA polymerase II"/>
    <property type="evidence" value="ECO:0007669"/>
    <property type="project" value="TreeGrafter"/>
</dbReference>
<keyword evidence="3" id="KW-0677">Repeat</keyword>
<feature type="domain" description="C2H2-type" evidence="11">
    <location>
        <begin position="537"/>
        <end position="564"/>
    </location>
</feature>
<evidence type="ECO:0000313" key="13">
    <source>
        <dbReference type="EMBL" id="KAK9887310.1"/>
    </source>
</evidence>
<dbReference type="PROSITE" id="PS51915">
    <property type="entry name" value="ZAD"/>
    <property type="match status" value="1"/>
</dbReference>
<dbReference type="GO" id="GO:0008270">
    <property type="term" value="F:zinc ion binding"/>
    <property type="evidence" value="ECO:0007669"/>
    <property type="project" value="UniProtKB-UniRule"/>
</dbReference>
<dbReference type="Pfam" id="PF13894">
    <property type="entry name" value="zf-C2H2_4"/>
    <property type="match status" value="1"/>
</dbReference>
<dbReference type="SUPFAM" id="SSF57667">
    <property type="entry name" value="beta-beta-alpha zinc fingers"/>
    <property type="match status" value="6"/>
</dbReference>
<dbReference type="PROSITE" id="PS00028">
    <property type="entry name" value="ZINC_FINGER_C2H2_1"/>
    <property type="match status" value="9"/>
</dbReference>
<dbReference type="InterPro" id="IPR036236">
    <property type="entry name" value="Znf_C2H2_sf"/>
</dbReference>
<evidence type="ECO:0000256" key="4">
    <source>
        <dbReference type="ARBA" id="ARBA00022771"/>
    </source>
</evidence>
<proteinExistence type="predicted"/>
<feature type="binding site" evidence="9">
    <location>
        <position position="60"/>
    </location>
    <ligand>
        <name>Zn(2+)</name>
        <dbReference type="ChEBI" id="CHEBI:29105"/>
    </ligand>
</feature>
<dbReference type="Gene3D" id="3.40.1800.20">
    <property type="match status" value="1"/>
</dbReference>
<dbReference type="PANTHER" id="PTHR24404">
    <property type="entry name" value="ZINC FINGER PROTEIN"/>
    <property type="match status" value="1"/>
</dbReference>
<evidence type="ECO:0000256" key="10">
    <source>
        <dbReference type="SAM" id="MobiDB-lite"/>
    </source>
</evidence>
<dbReference type="GO" id="GO:0003700">
    <property type="term" value="F:DNA-binding transcription factor activity"/>
    <property type="evidence" value="ECO:0007669"/>
    <property type="project" value="TreeGrafter"/>
</dbReference>
<evidence type="ECO:0000256" key="9">
    <source>
        <dbReference type="PROSITE-ProRule" id="PRU01263"/>
    </source>
</evidence>
<comment type="subcellular location">
    <subcellularLocation>
        <location evidence="1">Nucleus</location>
    </subcellularLocation>
</comment>
<dbReference type="FunFam" id="3.30.160.60:FF:001009">
    <property type="entry name" value="Zinc finger protein 26"/>
    <property type="match status" value="1"/>
</dbReference>
<dbReference type="SMART" id="SM00355">
    <property type="entry name" value="ZnF_C2H2"/>
    <property type="match status" value="14"/>
</dbReference>
<feature type="binding site" evidence="9">
    <location>
        <position position="15"/>
    </location>
    <ligand>
        <name>Zn(2+)</name>
        <dbReference type="ChEBI" id="CHEBI:29105"/>
    </ligand>
</feature>
<organism evidence="13 14">
    <name type="scientific">Henosepilachna vigintioctopunctata</name>
    <dbReference type="NCBI Taxonomy" id="420089"/>
    <lineage>
        <taxon>Eukaryota</taxon>
        <taxon>Metazoa</taxon>
        <taxon>Ecdysozoa</taxon>
        <taxon>Arthropoda</taxon>
        <taxon>Hexapoda</taxon>
        <taxon>Insecta</taxon>
        <taxon>Pterygota</taxon>
        <taxon>Neoptera</taxon>
        <taxon>Endopterygota</taxon>
        <taxon>Coleoptera</taxon>
        <taxon>Polyphaga</taxon>
        <taxon>Cucujiformia</taxon>
        <taxon>Coccinelloidea</taxon>
        <taxon>Coccinellidae</taxon>
        <taxon>Epilachninae</taxon>
        <taxon>Epilachnini</taxon>
        <taxon>Henosepilachna</taxon>
    </lineage>
</organism>
<evidence type="ECO:0000256" key="8">
    <source>
        <dbReference type="PROSITE-ProRule" id="PRU00042"/>
    </source>
</evidence>
<dbReference type="GO" id="GO:0048598">
    <property type="term" value="P:embryonic morphogenesis"/>
    <property type="evidence" value="ECO:0007669"/>
    <property type="project" value="UniProtKB-ARBA"/>
</dbReference>
<evidence type="ECO:0000259" key="11">
    <source>
        <dbReference type="PROSITE" id="PS50157"/>
    </source>
</evidence>
<dbReference type="SUPFAM" id="SSF57716">
    <property type="entry name" value="Glucocorticoid receptor-like (DNA-binding domain)"/>
    <property type="match status" value="1"/>
</dbReference>
<feature type="domain" description="C2H2-type" evidence="11">
    <location>
        <begin position="482"/>
        <end position="509"/>
    </location>
</feature>
<dbReference type="FunFam" id="3.30.160.60:FF:001311">
    <property type="entry name" value="Zinc finger protein 668"/>
    <property type="match status" value="1"/>
</dbReference>
<accession>A0AAW1V1H7</accession>
<feature type="domain" description="C2H2-type" evidence="11">
    <location>
        <begin position="309"/>
        <end position="336"/>
    </location>
</feature>
<feature type="domain" description="C2H2-type" evidence="11">
    <location>
        <begin position="565"/>
        <end position="592"/>
    </location>
</feature>
<evidence type="ECO:0000313" key="14">
    <source>
        <dbReference type="Proteomes" id="UP001431783"/>
    </source>
</evidence>
<evidence type="ECO:0000259" key="12">
    <source>
        <dbReference type="PROSITE" id="PS51915"/>
    </source>
</evidence>
<dbReference type="EMBL" id="JARQZJ010000107">
    <property type="protein sequence ID" value="KAK9887310.1"/>
    <property type="molecule type" value="Genomic_DNA"/>
</dbReference>
<keyword evidence="14" id="KW-1185">Reference proteome</keyword>
<dbReference type="AlphaFoldDB" id="A0AAW1V1H7"/>
<feature type="compositionally biased region" description="Polar residues" evidence="10">
    <location>
        <begin position="124"/>
        <end position="140"/>
    </location>
</feature>
<sequence length="662" mass="76679">MRIQNKELKSLCRACLSDSNEMVSLGTANDEDISILDMFRCITNIQFTETWADDYPQNICIICSKNVIDSYKFKKICIESNKLIEENIRLMKDEIQNIKTDEIVVKHFESENEDIYSNNEDYVSNDIIPSNNSDGSTSVESDSEDEIKKRKPRKLRVKKETKEKKKVKSEKFDTKLVLEAIAEFRENHRHKYQKTCMFCKLETVSYIALATHIANFHKEYKGKWCFMCSQVVEDLEDHRKVHTDSENVICKFCSRSAKPAGYVSHLKTHLASKPFQCTYCERGFMRMDSLKTHLKAHANEKPNLDERPHKCSNCGAAFADPTSLGWHASKHGPLKCDKCFKRFKYKKRLLEHECLKEDVEIGKGIWPVKTETIESKIDIMPDFDDLVPKDEKVSLPNFCHPCNRRVKDLLIHSQLYHSSNSDNPSEFQCFVCKKTYDTKSKLRNHFRTHEEKLYSCKQCDKKFKSPSQLRLHEQIHTTDRPFICNVCGKAFGRGSTLKTHMIGHSEKPEVCELCGKRFCRPAELKLHMTKHAGIKPYLCPECGKSFSQKSHLTEHAKSHSEERPHQCPYCDKAFKSKSILTGHVKIHKGEKAYKCMECGYGAYTQFRLSQHILRQHEKSDGTVDIHGNTHVCVICKLSFPKIYKLNVHMSSAHKVVFKTEMK</sequence>
<dbReference type="InterPro" id="IPR050589">
    <property type="entry name" value="Ikaros_C2H2-ZF"/>
</dbReference>
<reference evidence="13 14" key="1">
    <citation type="submission" date="2023-03" db="EMBL/GenBank/DDBJ databases">
        <title>Genome insight into feeding habits of ladybird beetles.</title>
        <authorList>
            <person name="Li H.-S."/>
            <person name="Huang Y.-H."/>
            <person name="Pang H."/>
        </authorList>
    </citation>
    <scope>NUCLEOTIDE SEQUENCE [LARGE SCALE GENOMIC DNA]</scope>
    <source>
        <strain evidence="13">SYSU_2023b</strain>
        <tissue evidence="13">Whole body</tissue>
    </source>
</reference>
<keyword evidence="4 8" id="KW-0863">Zinc-finger</keyword>